<name>A0A1I8J789_9PLAT</name>
<organism evidence="1 2">
    <name type="scientific">Macrostomum lignano</name>
    <dbReference type="NCBI Taxonomy" id="282301"/>
    <lineage>
        <taxon>Eukaryota</taxon>
        <taxon>Metazoa</taxon>
        <taxon>Spiralia</taxon>
        <taxon>Lophotrochozoa</taxon>
        <taxon>Platyhelminthes</taxon>
        <taxon>Rhabditophora</taxon>
        <taxon>Macrostomorpha</taxon>
        <taxon>Macrostomida</taxon>
        <taxon>Macrostomidae</taxon>
        <taxon>Macrostomum</taxon>
    </lineage>
</organism>
<dbReference type="WBParaSite" id="maker-uti_cns_0046237-snap-gene-0.33-mRNA-1">
    <property type="protein sequence ID" value="maker-uti_cns_0046237-snap-gene-0.33-mRNA-1"/>
    <property type="gene ID" value="maker-uti_cns_0046237-snap-gene-0.33"/>
</dbReference>
<evidence type="ECO:0000313" key="2">
    <source>
        <dbReference type="WBParaSite" id="maker-uti_cns_0046237-snap-gene-0.33-mRNA-1"/>
    </source>
</evidence>
<sequence>MQAPMPTNLMRVVKTDGEDGQSSTRVEPLPFVVYGRMPANDAGAAAASAGPATTASCGQMVNGRPVTPLDVYFPGKRSNQTNGSCSFQRSSQPDNSGDQEKFMHSGAGFSSTSQSARCHFIVHPDWVSEKRRGPDGMKGGAGAQQVSSRGLQYGSG</sequence>
<keyword evidence="1" id="KW-1185">Reference proteome</keyword>
<dbReference type="AlphaFoldDB" id="A0A1I8J789"/>
<evidence type="ECO:0000313" key="1">
    <source>
        <dbReference type="Proteomes" id="UP000095280"/>
    </source>
</evidence>
<dbReference type="Proteomes" id="UP000095280">
    <property type="component" value="Unplaced"/>
</dbReference>
<protein>
    <submittedName>
        <fullName evidence="2">Uncharacterized protein</fullName>
    </submittedName>
</protein>
<proteinExistence type="predicted"/>
<reference evidence="2" key="1">
    <citation type="submission" date="2016-11" db="UniProtKB">
        <authorList>
            <consortium name="WormBaseParasite"/>
        </authorList>
    </citation>
    <scope>IDENTIFICATION</scope>
</reference>
<dbReference type="OrthoDB" id="10037682at2759"/>
<accession>A0A1I8J789</accession>